<dbReference type="EMBL" id="FN653028">
    <property type="protein sequence ID" value="CBY18719.1"/>
    <property type="molecule type" value="Genomic_DNA"/>
</dbReference>
<organism evidence="1">
    <name type="scientific">Oikopleura dioica</name>
    <name type="common">Tunicate</name>
    <dbReference type="NCBI Taxonomy" id="34765"/>
    <lineage>
        <taxon>Eukaryota</taxon>
        <taxon>Metazoa</taxon>
        <taxon>Chordata</taxon>
        <taxon>Tunicata</taxon>
        <taxon>Appendicularia</taxon>
        <taxon>Copelata</taxon>
        <taxon>Oikopleuridae</taxon>
        <taxon>Oikopleura</taxon>
    </lineage>
</organism>
<keyword evidence="2" id="KW-1185">Reference proteome</keyword>
<evidence type="ECO:0000313" key="2">
    <source>
        <dbReference type="Proteomes" id="UP000001307"/>
    </source>
</evidence>
<proteinExistence type="predicted"/>
<gene>
    <name evidence="1" type="ORF">GSOID_T00003585001</name>
</gene>
<reference evidence="1" key="1">
    <citation type="journal article" date="2010" name="Science">
        <title>Plasticity of animal genome architecture unmasked by rapid evolution of a pelagic tunicate.</title>
        <authorList>
            <person name="Denoeud F."/>
            <person name="Henriet S."/>
            <person name="Mungpakdee S."/>
            <person name="Aury J.M."/>
            <person name="Da Silva C."/>
            <person name="Brinkmann H."/>
            <person name="Mikhaleva J."/>
            <person name="Olsen L.C."/>
            <person name="Jubin C."/>
            <person name="Canestro C."/>
            <person name="Bouquet J.M."/>
            <person name="Danks G."/>
            <person name="Poulain J."/>
            <person name="Campsteijn C."/>
            <person name="Adamski M."/>
            <person name="Cross I."/>
            <person name="Yadetie F."/>
            <person name="Muffato M."/>
            <person name="Louis A."/>
            <person name="Butcher S."/>
            <person name="Tsagkogeorga G."/>
            <person name="Konrad A."/>
            <person name="Singh S."/>
            <person name="Jensen M.F."/>
            <person name="Cong E.H."/>
            <person name="Eikeseth-Otteraa H."/>
            <person name="Noel B."/>
            <person name="Anthouard V."/>
            <person name="Porcel B.M."/>
            <person name="Kachouri-Lafond R."/>
            <person name="Nishino A."/>
            <person name="Ugolini M."/>
            <person name="Chourrout P."/>
            <person name="Nishida H."/>
            <person name="Aasland R."/>
            <person name="Huzurbazar S."/>
            <person name="Westhof E."/>
            <person name="Delsuc F."/>
            <person name="Lehrach H."/>
            <person name="Reinhardt R."/>
            <person name="Weissenbach J."/>
            <person name="Roy S.W."/>
            <person name="Artiguenave F."/>
            <person name="Postlethwait J.H."/>
            <person name="Manak J.R."/>
            <person name="Thompson E.M."/>
            <person name="Jaillon O."/>
            <person name="Du Pasquier L."/>
            <person name="Boudinot P."/>
            <person name="Liberles D.A."/>
            <person name="Volff J.N."/>
            <person name="Philippe H."/>
            <person name="Lenhard B."/>
            <person name="Roest Crollius H."/>
            <person name="Wincker P."/>
            <person name="Chourrout D."/>
        </authorList>
    </citation>
    <scope>NUCLEOTIDE SEQUENCE [LARGE SCALE GENOMIC DNA]</scope>
</reference>
<dbReference type="InParanoid" id="E4X7P6"/>
<protein>
    <submittedName>
        <fullName evidence="1">Uncharacterized protein</fullName>
    </submittedName>
</protein>
<evidence type="ECO:0000313" key="1">
    <source>
        <dbReference type="EMBL" id="CBY18719.1"/>
    </source>
</evidence>
<name>E4X7P6_OIKDI</name>
<dbReference type="AlphaFoldDB" id="E4X7P6"/>
<sequence length="86" mass="9941">MDLFIGKLIPQRYTPQLSPLTHRCTTVLTASISQYSLLHHQRIGLISISPQNMSKLTKISRDFVNLKKRTVCVLSIFLSFRFYNIT</sequence>
<dbReference type="Proteomes" id="UP000001307">
    <property type="component" value="Unassembled WGS sequence"/>
</dbReference>
<accession>E4X7P6</accession>